<name>A0A502D111_9MICO</name>
<evidence type="ECO:0000313" key="2">
    <source>
        <dbReference type="EMBL" id="TPG17806.1"/>
    </source>
</evidence>
<keyword evidence="1" id="KW-0812">Transmembrane</keyword>
<protein>
    <submittedName>
        <fullName evidence="2">ABC transporter permease</fullName>
    </submittedName>
</protein>
<feature type="transmembrane region" description="Helical" evidence="1">
    <location>
        <begin position="33"/>
        <end position="52"/>
    </location>
</feature>
<accession>A0A502D111</accession>
<organism evidence="2 3">
    <name type="scientific">Pedococcus bigeumensis</name>
    <dbReference type="NCBI Taxonomy" id="433644"/>
    <lineage>
        <taxon>Bacteria</taxon>
        <taxon>Bacillati</taxon>
        <taxon>Actinomycetota</taxon>
        <taxon>Actinomycetes</taxon>
        <taxon>Micrococcales</taxon>
        <taxon>Intrasporangiaceae</taxon>
        <taxon>Pedococcus</taxon>
    </lineage>
</organism>
<dbReference type="AlphaFoldDB" id="A0A502D111"/>
<keyword evidence="3" id="KW-1185">Reference proteome</keyword>
<evidence type="ECO:0000313" key="3">
    <source>
        <dbReference type="Proteomes" id="UP000317722"/>
    </source>
</evidence>
<keyword evidence="1" id="KW-0472">Membrane</keyword>
<feature type="transmembrane region" description="Helical" evidence="1">
    <location>
        <begin position="72"/>
        <end position="91"/>
    </location>
</feature>
<sequence>MRGEEHEFSRGTNSRLASEEAVMWGLQRMNVRGWVEVITAALALTFTVLAIWDRQWVEGLVGAEPDGGDGSLEWLLVVIPAVIACVCAYAARRTWIALAPAAEG</sequence>
<gene>
    <name evidence="2" type="ORF">EAH86_05030</name>
</gene>
<reference evidence="2 3" key="1">
    <citation type="journal article" date="2019" name="Environ. Microbiol.">
        <title>Species interactions and distinct microbial communities in high Arctic permafrost affected cryosols are associated with the CH4 and CO2 gas fluxes.</title>
        <authorList>
            <person name="Altshuler I."/>
            <person name="Hamel J."/>
            <person name="Turney S."/>
            <person name="Magnuson E."/>
            <person name="Levesque R."/>
            <person name="Greer C."/>
            <person name="Whyte L.G."/>
        </authorList>
    </citation>
    <scope>NUCLEOTIDE SEQUENCE [LARGE SCALE GENOMIC DNA]</scope>
    <source>
        <strain evidence="2 3">S9.3A</strain>
    </source>
</reference>
<dbReference type="Proteomes" id="UP000317722">
    <property type="component" value="Unassembled WGS sequence"/>
</dbReference>
<evidence type="ECO:0000256" key="1">
    <source>
        <dbReference type="SAM" id="Phobius"/>
    </source>
</evidence>
<proteinExistence type="predicted"/>
<keyword evidence="1" id="KW-1133">Transmembrane helix</keyword>
<comment type="caution">
    <text evidence="2">The sequence shown here is derived from an EMBL/GenBank/DDBJ whole genome shotgun (WGS) entry which is preliminary data.</text>
</comment>
<dbReference type="EMBL" id="RCZM01000002">
    <property type="protein sequence ID" value="TPG17806.1"/>
    <property type="molecule type" value="Genomic_DNA"/>
</dbReference>